<accession>A0A9N9WGN0</accession>
<feature type="compositionally biased region" description="Basic and acidic residues" evidence="1">
    <location>
        <begin position="475"/>
        <end position="493"/>
    </location>
</feature>
<feature type="region of interest" description="Disordered" evidence="1">
    <location>
        <begin position="459"/>
        <end position="542"/>
    </location>
</feature>
<evidence type="ECO:0000256" key="1">
    <source>
        <dbReference type="SAM" id="MobiDB-lite"/>
    </source>
</evidence>
<protein>
    <recommendedName>
        <fullName evidence="2">BEN domain-containing protein</fullName>
    </recommendedName>
</protein>
<dbReference type="OrthoDB" id="6515871at2759"/>
<name>A0A9N9WGN0_9NEOP</name>
<dbReference type="PROSITE" id="PS51457">
    <property type="entry name" value="BEN"/>
    <property type="match status" value="1"/>
</dbReference>
<dbReference type="Proteomes" id="UP001153714">
    <property type="component" value="Chromosome 20"/>
</dbReference>
<dbReference type="Gene3D" id="1.10.10.2590">
    <property type="entry name" value="BEN domain"/>
    <property type="match status" value="1"/>
</dbReference>
<dbReference type="GO" id="GO:0003677">
    <property type="term" value="F:DNA binding"/>
    <property type="evidence" value="ECO:0007669"/>
    <property type="project" value="InterPro"/>
</dbReference>
<dbReference type="AlphaFoldDB" id="A0A9N9WGN0"/>
<feature type="region of interest" description="Disordered" evidence="1">
    <location>
        <begin position="351"/>
        <end position="398"/>
    </location>
</feature>
<feature type="domain" description="BEN" evidence="2">
    <location>
        <begin position="579"/>
        <end position="684"/>
    </location>
</feature>
<dbReference type="InterPro" id="IPR018379">
    <property type="entry name" value="BEN_domain"/>
</dbReference>
<dbReference type="Pfam" id="PF10523">
    <property type="entry name" value="BEN"/>
    <property type="match status" value="1"/>
</dbReference>
<reference evidence="3" key="2">
    <citation type="submission" date="2022-10" db="EMBL/GenBank/DDBJ databases">
        <authorList>
            <consortium name="ENA_rothamsted_submissions"/>
            <consortium name="culmorum"/>
            <person name="King R."/>
        </authorList>
    </citation>
    <scope>NUCLEOTIDE SEQUENCE</scope>
</reference>
<proteinExistence type="predicted"/>
<gene>
    <name evidence="3" type="ORF">DIATSA_LOCUS7734</name>
</gene>
<evidence type="ECO:0000313" key="4">
    <source>
        <dbReference type="Proteomes" id="UP001153714"/>
    </source>
</evidence>
<feature type="compositionally biased region" description="Basic and acidic residues" evidence="1">
    <location>
        <begin position="501"/>
        <end position="514"/>
    </location>
</feature>
<reference evidence="3" key="1">
    <citation type="submission" date="2021-12" db="EMBL/GenBank/DDBJ databases">
        <authorList>
            <person name="King R."/>
        </authorList>
    </citation>
    <scope>NUCLEOTIDE SEQUENCE</scope>
</reference>
<sequence length="688" mass="78326">MSSNQNQQNSSRNSVPTAACIVSNVKSNDTGADCHTRLTRVQTATGEKWRASQRLYPLEVSTAEWTGAATDTGHGTPDTGNKDIQPDLNCVLRPIVLDRRSDESRETQMHIDNENKYAVIQFLELPYASIDDYVCVPHSWIRTRRAMDRKSTVAFPNEPWLLTKIRIKKHEKPLETWNVYMAIIKYETYSYIDAKVYIMGKKTVASPRNEYSGDIRYQISLPDAATNSINFSIKRIKLSDPQSKSNEEQTRVIGNVLTSDVTRTQGPEKNILYAPRNILILKDNILRNYPELDEDFSCLFRDRLKNKDHQDSSIQTMIVDEPTDASCNEQAAQSEQSSDNELFASINSQENISQSGQSVVMEEEKSATDQESSTEETDNEDLLIDRNSDDEADQPADSITTIRDHWRSQLADVFNEMHGDFSHACEVTLELHQSFVRSATAIKRMKNIYERFRNEGVKEVSVETPKDVTGGNKETTVEDKDQNNQAEVKRKDCLDEDTNENDGKIRDEKAKDSEDNNDDDGDEGNKNIEGDEEKETPKKIRGQIRTFVLPAEYDPKDTRWTLKHRENNPKLGLVELLPRTKVYINSIRLSHCKRVAKDSKTLARMLLVEIFSQTALSVCSLTGARANAFEVCGTKVRPGLDEQARMVILNFVEEHARQKNWGVFDTQSVINSIRSKIQEMRAKYGRTE</sequence>
<dbReference type="EMBL" id="OU893351">
    <property type="protein sequence ID" value="CAG9790044.1"/>
    <property type="molecule type" value="Genomic_DNA"/>
</dbReference>
<organism evidence="3 4">
    <name type="scientific">Diatraea saccharalis</name>
    <name type="common">sugarcane borer</name>
    <dbReference type="NCBI Taxonomy" id="40085"/>
    <lineage>
        <taxon>Eukaryota</taxon>
        <taxon>Metazoa</taxon>
        <taxon>Ecdysozoa</taxon>
        <taxon>Arthropoda</taxon>
        <taxon>Hexapoda</taxon>
        <taxon>Insecta</taxon>
        <taxon>Pterygota</taxon>
        <taxon>Neoptera</taxon>
        <taxon>Endopterygota</taxon>
        <taxon>Lepidoptera</taxon>
        <taxon>Glossata</taxon>
        <taxon>Ditrysia</taxon>
        <taxon>Pyraloidea</taxon>
        <taxon>Crambidae</taxon>
        <taxon>Crambinae</taxon>
        <taxon>Diatraea</taxon>
    </lineage>
</organism>
<evidence type="ECO:0000259" key="2">
    <source>
        <dbReference type="PROSITE" id="PS51457"/>
    </source>
</evidence>
<keyword evidence="4" id="KW-1185">Reference proteome</keyword>
<evidence type="ECO:0000313" key="3">
    <source>
        <dbReference type="EMBL" id="CAG9790044.1"/>
    </source>
</evidence>
<feature type="compositionally biased region" description="Acidic residues" evidence="1">
    <location>
        <begin position="372"/>
        <end position="382"/>
    </location>
</feature>